<evidence type="ECO:0000313" key="10">
    <source>
        <dbReference type="Proteomes" id="UP000388235"/>
    </source>
</evidence>
<evidence type="ECO:0000256" key="2">
    <source>
        <dbReference type="ARBA" id="ARBA00022862"/>
    </source>
</evidence>
<evidence type="ECO:0000256" key="5">
    <source>
        <dbReference type="ARBA" id="ARBA00023284"/>
    </source>
</evidence>
<feature type="domain" description="Thioredoxin" evidence="8">
    <location>
        <begin position="18"/>
        <end position="165"/>
    </location>
</feature>
<dbReference type="InterPro" id="IPR050455">
    <property type="entry name" value="Tpx_Peroxidase_subfamily"/>
</dbReference>
<dbReference type="PANTHER" id="PTHR43110">
    <property type="entry name" value="THIOL PEROXIDASE"/>
    <property type="match status" value="1"/>
</dbReference>
<evidence type="ECO:0000256" key="6">
    <source>
        <dbReference type="HAMAP-Rule" id="MF_00269"/>
    </source>
</evidence>
<name>A0A5Q2QDS6_9GAMM</name>
<comment type="subunit">
    <text evidence="6">Homodimer.</text>
</comment>
<proteinExistence type="inferred from homology"/>
<feature type="region of interest" description="Disordered" evidence="7">
    <location>
        <begin position="1"/>
        <end position="22"/>
    </location>
</feature>
<dbReference type="HAMAP" id="MF_00269">
    <property type="entry name" value="Tpx"/>
    <property type="match status" value="1"/>
</dbReference>
<dbReference type="KEGG" id="llp:GH975_08035"/>
<keyword evidence="2 6" id="KW-0049">Antioxidant</keyword>
<feature type="disulfide bond" description="Redox-active" evidence="6">
    <location>
        <begin position="60"/>
        <end position="94"/>
    </location>
</feature>
<comment type="miscellaneous">
    <text evidence="6">The active site is a conserved redox-active cysteine residue, the peroxidatic cysteine (C(P)), which makes the nucleophilic attack on the peroxide substrate. The peroxide oxidizes the C(P)-SH to cysteine sulfenic acid (C(P)-SOH), which then reacts with another cysteine residue, the resolving cysteine (C(R)), to form a disulfide bridge. The disulfide is subsequently reduced by an appropriate electron donor to complete the catalytic cycle. In this atypical 2-Cys peroxiredoxin, C(R) is present in the same subunit to form an intramolecular disulfide. The disulfide is subsequently reduced by thioredoxin.</text>
</comment>
<dbReference type="InterPro" id="IPR036249">
    <property type="entry name" value="Thioredoxin-like_sf"/>
</dbReference>
<dbReference type="PROSITE" id="PS01265">
    <property type="entry name" value="TPX"/>
    <property type="match status" value="1"/>
</dbReference>
<evidence type="ECO:0000259" key="8">
    <source>
        <dbReference type="PROSITE" id="PS51352"/>
    </source>
</evidence>
<evidence type="ECO:0000313" key="9">
    <source>
        <dbReference type="EMBL" id="QGG80521.1"/>
    </source>
</evidence>
<dbReference type="EC" id="1.11.1.24" evidence="6"/>
<dbReference type="Pfam" id="PF08534">
    <property type="entry name" value="Redoxin"/>
    <property type="match status" value="1"/>
</dbReference>
<reference evidence="9 10" key="1">
    <citation type="submission" date="2019-11" db="EMBL/GenBank/DDBJ databases">
        <authorList>
            <person name="Khan S.A."/>
            <person name="Jeon C.O."/>
            <person name="Chun B.H."/>
        </authorList>
    </citation>
    <scope>NUCLEOTIDE SEQUENCE [LARGE SCALE GENOMIC DNA]</scope>
    <source>
        <strain evidence="9 10">IMCC 1097</strain>
    </source>
</reference>
<dbReference type="NCBIfam" id="NF001808">
    <property type="entry name" value="PRK00522.1"/>
    <property type="match status" value="1"/>
</dbReference>
<protein>
    <recommendedName>
        <fullName evidence="6">Thiol peroxidase</fullName>
        <shortName evidence="6">Tpx</shortName>
        <ecNumber evidence="6">1.11.1.24</ecNumber>
    </recommendedName>
    <alternativeName>
        <fullName evidence="6">Peroxiredoxin tpx</fullName>
        <shortName evidence="6">Prx</shortName>
    </alternativeName>
    <alternativeName>
        <fullName evidence="6">Thioredoxin peroxidase</fullName>
    </alternativeName>
    <alternativeName>
        <fullName evidence="6">Thioredoxin-dependent peroxiredoxin</fullName>
    </alternativeName>
</protein>
<keyword evidence="4 6" id="KW-1015">Disulfide bond</keyword>
<keyword evidence="10" id="KW-1185">Reference proteome</keyword>
<evidence type="ECO:0000256" key="7">
    <source>
        <dbReference type="SAM" id="MobiDB-lite"/>
    </source>
</evidence>
<dbReference type="InterPro" id="IPR002065">
    <property type="entry name" value="TPX"/>
</dbReference>
<dbReference type="OrthoDB" id="9781543at2"/>
<evidence type="ECO:0000256" key="4">
    <source>
        <dbReference type="ARBA" id="ARBA00023157"/>
    </source>
</evidence>
<dbReference type="PROSITE" id="PS51352">
    <property type="entry name" value="THIOREDOXIN_2"/>
    <property type="match status" value="1"/>
</dbReference>
<accession>A0A5Q2QDS6</accession>
<dbReference type="SUPFAM" id="SSF52833">
    <property type="entry name" value="Thioredoxin-like"/>
    <property type="match status" value="1"/>
</dbReference>
<dbReference type="InterPro" id="IPR018219">
    <property type="entry name" value="Tpx_CS"/>
</dbReference>
<comment type="function">
    <text evidence="6">Thiol-specific peroxidase that catalyzes the reduction of hydrogen peroxide and organic hydroperoxides to water and alcohols, respectively. Plays a role in cell protection against oxidative stress by detoxifying peroxides.</text>
</comment>
<dbReference type="InterPro" id="IPR013740">
    <property type="entry name" value="Redoxin"/>
</dbReference>
<feature type="active site" description="Cysteine sulfenic acid (-SOH) intermediate" evidence="6">
    <location>
        <position position="60"/>
    </location>
</feature>
<gene>
    <name evidence="6" type="primary">tpx</name>
    <name evidence="9" type="ORF">GH975_08035</name>
</gene>
<dbReference type="Proteomes" id="UP000388235">
    <property type="component" value="Chromosome"/>
</dbReference>
<dbReference type="RefSeq" id="WP_153714025.1">
    <property type="nucleotide sequence ID" value="NZ_CP045871.1"/>
</dbReference>
<dbReference type="CDD" id="cd03014">
    <property type="entry name" value="PRX_Atyp2cys"/>
    <property type="match status" value="1"/>
</dbReference>
<comment type="catalytic activity">
    <reaction evidence="6">
        <text>a hydroperoxide + [thioredoxin]-dithiol = an alcohol + [thioredoxin]-disulfide + H2O</text>
        <dbReference type="Rhea" id="RHEA:62620"/>
        <dbReference type="Rhea" id="RHEA-COMP:10698"/>
        <dbReference type="Rhea" id="RHEA-COMP:10700"/>
        <dbReference type="ChEBI" id="CHEBI:15377"/>
        <dbReference type="ChEBI" id="CHEBI:29950"/>
        <dbReference type="ChEBI" id="CHEBI:30879"/>
        <dbReference type="ChEBI" id="CHEBI:35924"/>
        <dbReference type="ChEBI" id="CHEBI:50058"/>
        <dbReference type="EC" id="1.11.1.24"/>
    </reaction>
</comment>
<dbReference type="GO" id="GO:0008379">
    <property type="term" value="F:thioredoxin peroxidase activity"/>
    <property type="evidence" value="ECO:0007669"/>
    <property type="project" value="UniProtKB-UniRule"/>
</dbReference>
<keyword evidence="5 6" id="KW-0676">Redox-active center</keyword>
<evidence type="ECO:0000256" key="1">
    <source>
        <dbReference type="ARBA" id="ARBA00022559"/>
    </source>
</evidence>
<keyword evidence="1 6" id="KW-0575">Peroxidase</keyword>
<dbReference type="PANTHER" id="PTHR43110:SF1">
    <property type="entry name" value="THIOL PEROXIDASE"/>
    <property type="match status" value="1"/>
</dbReference>
<evidence type="ECO:0000256" key="3">
    <source>
        <dbReference type="ARBA" id="ARBA00023002"/>
    </source>
</evidence>
<comment type="similarity">
    <text evidence="6">Belongs to the peroxiredoxin family. Tpx subfamily.</text>
</comment>
<dbReference type="AlphaFoldDB" id="A0A5Q2QDS6"/>
<sequence length="165" mass="17196">MATISLRGTPATTSGELPTVGTPAPDFSVTKADLSEATLATYAGKNLILNIYPSIDTPTCAQSTRRFNEDVAAMDNTVVLCVSADLPFAQSRFCGAEGLDQVETGSTFRSGFALDYGVQMVDGPLQGLTARAVVVVSPEGIVTHAELVPEIAQEPDYAAAKAAIQ</sequence>
<keyword evidence="3 6" id="KW-0560">Oxidoreductase</keyword>
<dbReference type="Gene3D" id="3.40.30.10">
    <property type="entry name" value="Glutaredoxin"/>
    <property type="match status" value="1"/>
</dbReference>
<dbReference type="EMBL" id="CP045871">
    <property type="protein sequence ID" value="QGG80521.1"/>
    <property type="molecule type" value="Genomic_DNA"/>
</dbReference>
<dbReference type="InterPro" id="IPR013766">
    <property type="entry name" value="Thioredoxin_domain"/>
</dbReference>
<organism evidence="9 10">
    <name type="scientific">Litorivicinus lipolyticus</name>
    <dbReference type="NCBI Taxonomy" id="418701"/>
    <lineage>
        <taxon>Bacteria</taxon>
        <taxon>Pseudomonadati</taxon>
        <taxon>Pseudomonadota</taxon>
        <taxon>Gammaproteobacteria</taxon>
        <taxon>Oceanospirillales</taxon>
        <taxon>Litorivicinaceae</taxon>
        <taxon>Litorivicinus</taxon>
    </lineage>
</organism>